<dbReference type="PRINTS" id="PR00598">
    <property type="entry name" value="HTHMARR"/>
</dbReference>
<dbReference type="KEGG" id="suls:Sdiek1_2842"/>
<dbReference type="PANTHER" id="PTHR42756:SF1">
    <property type="entry name" value="TRANSCRIPTIONAL REPRESSOR OF EMRAB OPERON"/>
    <property type="match status" value="1"/>
</dbReference>
<dbReference type="GO" id="GO:0003700">
    <property type="term" value="F:DNA-binding transcription factor activity"/>
    <property type="evidence" value="ECO:0007669"/>
    <property type="project" value="InterPro"/>
</dbReference>
<reference evidence="6" key="1">
    <citation type="submission" date="2017-05" db="EMBL/GenBank/DDBJ databases">
        <title>Dechlorination kinetics govern the competition between two new strains of the genus Sulfurospirillum.</title>
        <authorList>
            <person name="Buttet G.F."/>
            <person name="Murray A.M."/>
            <person name="Goris T."/>
            <person name="Burion M."/>
            <person name="Lin B."/>
            <person name="Rolle M."/>
            <person name="Maillard J."/>
        </authorList>
    </citation>
    <scope>NUCLEOTIDE SEQUENCE [LARGE SCALE GENOMIC DNA]</scope>
    <source>
        <strain evidence="6">SL2-1</strain>
    </source>
</reference>
<dbReference type="RefSeq" id="WP_087439654.1">
    <property type="nucleotide sequence ID" value="NZ_CP021416.1"/>
</dbReference>
<evidence type="ECO:0000256" key="2">
    <source>
        <dbReference type="ARBA" id="ARBA00023125"/>
    </source>
</evidence>
<keyword evidence="2" id="KW-0238">DNA-binding</keyword>
<dbReference type="OrthoDB" id="195851at2"/>
<dbReference type="PROSITE" id="PS01117">
    <property type="entry name" value="HTH_MARR_1"/>
    <property type="match status" value="1"/>
</dbReference>
<gene>
    <name evidence="5" type="ORF">Sdiek1_2842</name>
</gene>
<keyword evidence="1" id="KW-0805">Transcription regulation</keyword>
<dbReference type="InterPro" id="IPR036388">
    <property type="entry name" value="WH-like_DNA-bd_sf"/>
</dbReference>
<proteinExistence type="predicted"/>
<evidence type="ECO:0000259" key="4">
    <source>
        <dbReference type="PROSITE" id="PS50995"/>
    </source>
</evidence>
<dbReference type="InterPro" id="IPR000835">
    <property type="entry name" value="HTH_MarR-typ"/>
</dbReference>
<sequence>MKFDMDNSLGFILNKTALLSKVNFNNYLKKYDISPEQWSLIFRVVERSGLTQKELSDSTYKDQANITRSIDRLEQKGFLKRIENPNDRRSFQLIPTQEALTLVEYVAPLSQAFNQRLTQGFSEEEAHTLIVLLKKVHDNLEGEPSC</sequence>
<accession>A0A1Y0HRN9</accession>
<keyword evidence="3" id="KW-0804">Transcription</keyword>
<dbReference type="EMBL" id="CP021416">
    <property type="protein sequence ID" value="ARU49985.1"/>
    <property type="molecule type" value="Genomic_DNA"/>
</dbReference>
<dbReference type="Gene3D" id="1.10.10.10">
    <property type="entry name" value="Winged helix-like DNA-binding domain superfamily/Winged helix DNA-binding domain"/>
    <property type="match status" value="1"/>
</dbReference>
<dbReference type="Pfam" id="PF01047">
    <property type="entry name" value="MarR"/>
    <property type="match status" value="1"/>
</dbReference>
<dbReference type="PROSITE" id="PS50995">
    <property type="entry name" value="HTH_MARR_2"/>
    <property type="match status" value="1"/>
</dbReference>
<evidence type="ECO:0000256" key="3">
    <source>
        <dbReference type="ARBA" id="ARBA00023163"/>
    </source>
</evidence>
<protein>
    <submittedName>
        <fullName evidence="5">Multiple antibiotic resistance protein MarR</fullName>
    </submittedName>
</protein>
<dbReference type="InterPro" id="IPR036390">
    <property type="entry name" value="WH_DNA-bd_sf"/>
</dbReference>
<dbReference type="SUPFAM" id="SSF46785">
    <property type="entry name" value="Winged helix' DNA-binding domain"/>
    <property type="match status" value="1"/>
</dbReference>
<dbReference type="GO" id="GO:0003677">
    <property type="term" value="F:DNA binding"/>
    <property type="evidence" value="ECO:0007669"/>
    <property type="project" value="UniProtKB-KW"/>
</dbReference>
<dbReference type="AlphaFoldDB" id="A0A1Y0HRN9"/>
<dbReference type="PANTHER" id="PTHR42756">
    <property type="entry name" value="TRANSCRIPTIONAL REGULATOR, MARR"/>
    <property type="match status" value="1"/>
</dbReference>
<organism evidence="5 6">
    <name type="scientific">Sulfurospirillum diekertiae</name>
    <dbReference type="NCBI Taxonomy" id="1854492"/>
    <lineage>
        <taxon>Bacteria</taxon>
        <taxon>Pseudomonadati</taxon>
        <taxon>Campylobacterota</taxon>
        <taxon>Epsilonproteobacteria</taxon>
        <taxon>Campylobacterales</taxon>
        <taxon>Sulfurospirillaceae</taxon>
        <taxon>Sulfurospirillum</taxon>
    </lineage>
</organism>
<keyword evidence="6" id="KW-1185">Reference proteome</keyword>
<feature type="domain" description="HTH marR-type" evidence="4">
    <location>
        <begin position="6"/>
        <end position="138"/>
    </location>
</feature>
<name>A0A1Y0HRN9_9BACT</name>
<evidence type="ECO:0000256" key="1">
    <source>
        <dbReference type="ARBA" id="ARBA00023015"/>
    </source>
</evidence>
<dbReference type="InterPro" id="IPR023187">
    <property type="entry name" value="Tscrpt_reg_MarR-type_CS"/>
</dbReference>
<evidence type="ECO:0000313" key="5">
    <source>
        <dbReference type="EMBL" id="ARU49985.1"/>
    </source>
</evidence>
<evidence type="ECO:0000313" key="6">
    <source>
        <dbReference type="Proteomes" id="UP000196005"/>
    </source>
</evidence>
<dbReference type="SMART" id="SM00347">
    <property type="entry name" value="HTH_MARR"/>
    <property type="match status" value="1"/>
</dbReference>
<dbReference type="Proteomes" id="UP000196005">
    <property type="component" value="Chromosome"/>
</dbReference>